<sequence>MQKAKKMLTGSVLALIIVFFMVFYTDSHKMLVYGENLDETAVTVDGEALSLEDIAFYVAYEETMIEKQAEIYSLSDADAYWKQYVGGENVKEAGKQAVLDMAVHDEIFYCMAKEEGLELSPEENAALVSKEGDFWADLTEEQKERLGVTEQKISDTMFRLALAEKYQTVLTERNSFDEEDHTYESYGVSGSNYKKILEDHTYSVNEKVWDKIDFGNVIVER</sequence>
<evidence type="ECO:0000313" key="3">
    <source>
        <dbReference type="Proteomes" id="UP000621540"/>
    </source>
</evidence>
<dbReference type="Proteomes" id="UP000621540">
    <property type="component" value="Unassembled WGS sequence"/>
</dbReference>
<name>A0ABR7I9D4_9FIRM</name>
<keyword evidence="1" id="KW-0472">Membrane</keyword>
<organism evidence="2 3">
    <name type="scientific">Roseburia yibonii</name>
    <dbReference type="NCBI Taxonomy" id="2763063"/>
    <lineage>
        <taxon>Bacteria</taxon>
        <taxon>Bacillati</taxon>
        <taxon>Bacillota</taxon>
        <taxon>Clostridia</taxon>
        <taxon>Lachnospirales</taxon>
        <taxon>Lachnospiraceae</taxon>
        <taxon>Roseburia</taxon>
    </lineage>
</organism>
<feature type="transmembrane region" description="Helical" evidence="1">
    <location>
        <begin position="7"/>
        <end position="24"/>
    </location>
</feature>
<dbReference type="RefSeq" id="WP_022515421.1">
    <property type="nucleotide sequence ID" value="NZ_JACOQH010000003.1"/>
</dbReference>
<dbReference type="InterPro" id="IPR027304">
    <property type="entry name" value="Trigger_fact/SurA_dom_sf"/>
</dbReference>
<gene>
    <name evidence="2" type="ORF">H8Z76_05455</name>
</gene>
<evidence type="ECO:0000313" key="2">
    <source>
        <dbReference type="EMBL" id="MBC5753478.1"/>
    </source>
</evidence>
<keyword evidence="1" id="KW-0812">Transmembrane</keyword>
<reference evidence="2 3" key="1">
    <citation type="submission" date="2020-08" db="EMBL/GenBank/DDBJ databases">
        <title>Genome public.</title>
        <authorList>
            <person name="Liu C."/>
            <person name="Sun Q."/>
        </authorList>
    </citation>
    <scope>NUCLEOTIDE SEQUENCE [LARGE SCALE GENOMIC DNA]</scope>
    <source>
        <strain evidence="2 3">BX0805</strain>
    </source>
</reference>
<comment type="caution">
    <text evidence="2">The sequence shown here is derived from an EMBL/GenBank/DDBJ whole genome shotgun (WGS) entry which is preliminary data.</text>
</comment>
<dbReference type="SUPFAM" id="SSF109998">
    <property type="entry name" value="Triger factor/SurA peptide-binding domain-like"/>
    <property type="match status" value="1"/>
</dbReference>
<evidence type="ECO:0000256" key="1">
    <source>
        <dbReference type="SAM" id="Phobius"/>
    </source>
</evidence>
<accession>A0ABR7I9D4</accession>
<keyword evidence="1" id="KW-1133">Transmembrane helix</keyword>
<protein>
    <submittedName>
        <fullName evidence="2">Uncharacterized protein</fullName>
    </submittedName>
</protein>
<keyword evidence="3" id="KW-1185">Reference proteome</keyword>
<dbReference type="EMBL" id="JACOQH010000003">
    <property type="protein sequence ID" value="MBC5753478.1"/>
    <property type="molecule type" value="Genomic_DNA"/>
</dbReference>
<proteinExistence type="predicted"/>